<feature type="region of interest" description="Disordered" evidence="1">
    <location>
        <begin position="24"/>
        <end position="57"/>
    </location>
</feature>
<organism evidence="2 3">
    <name type="scientific">Oceanibacterium hippocampi</name>
    <dbReference type="NCBI Taxonomy" id="745714"/>
    <lineage>
        <taxon>Bacteria</taxon>
        <taxon>Pseudomonadati</taxon>
        <taxon>Pseudomonadota</taxon>
        <taxon>Alphaproteobacteria</taxon>
        <taxon>Sneathiellales</taxon>
        <taxon>Sneathiellaceae</taxon>
        <taxon>Oceanibacterium</taxon>
    </lineage>
</organism>
<sequence>MHSWRTLKPTDILAAARVAQSMIRPAPAKTAAPANGTGAPMTGDNASAPADDAHPAR</sequence>
<protein>
    <submittedName>
        <fullName evidence="2">Uncharacterized protein</fullName>
    </submittedName>
</protein>
<evidence type="ECO:0000313" key="2">
    <source>
        <dbReference type="EMBL" id="SLN30318.1"/>
    </source>
</evidence>
<dbReference type="AlphaFoldDB" id="A0A1Y5S571"/>
<keyword evidence="3" id="KW-1185">Reference proteome</keyword>
<evidence type="ECO:0000256" key="1">
    <source>
        <dbReference type="SAM" id="MobiDB-lite"/>
    </source>
</evidence>
<gene>
    <name evidence="2" type="ORF">OCH7691_01050</name>
</gene>
<dbReference type="EMBL" id="FWFR01000001">
    <property type="protein sequence ID" value="SLN30318.1"/>
    <property type="molecule type" value="Genomic_DNA"/>
</dbReference>
<reference evidence="2 3" key="1">
    <citation type="submission" date="2017-03" db="EMBL/GenBank/DDBJ databases">
        <authorList>
            <person name="Afonso C.L."/>
            <person name="Miller P.J."/>
            <person name="Scott M.A."/>
            <person name="Spackman E."/>
            <person name="Goraichik I."/>
            <person name="Dimitrov K.M."/>
            <person name="Suarez D.L."/>
            <person name="Swayne D.E."/>
        </authorList>
    </citation>
    <scope>NUCLEOTIDE SEQUENCE [LARGE SCALE GENOMIC DNA]</scope>
    <source>
        <strain evidence="2 3">CECT 7691</strain>
    </source>
</reference>
<proteinExistence type="predicted"/>
<accession>A0A1Y5S571</accession>
<name>A0A1Y5S571_9PROT</name>
<dbReference type="RefSeq" id="WP_176244929.1">
    <property type="nucleotide sequence ID" value="NZ_FWFR01000001.1"/>
</dbReference>
<dbReference type="Proteomes" id="UP000193200">
    <property type="component" value="Unassembled WGS sequence"/>
</dbReference>
<evidence type="ECO:0000313" key="3">
    <source>
        <dbReference type="Proteomes" id="UP000193200"/>
    </source>
</evidence>
<dbReference type="InParanoid" id="A0A1Y5S571"/>